<gene>
    <name evidence="6" type="ordered locus">MCA0970</name>
</gene>
<evidence type="ECO:0000313" key="6">
    <source>
        <dbReference type="EMBL" id="AAU92717.1"/>
    </source>
</evidence>
<dbReference type="Pfam" id="PF00294">
    <property type="entry name" value="PfkB"/>
    <property type="match status" value="1"/>
</dbReference>
<evidence type="ECO:0000256" key="2">
    <source>
        <dbReference type="ARBA" id="ARBA00022679"/>
    </source>
</evidence>
<reference evidence="6 7" key="1">
    <citation type="journal article" date="2004" name="PLoS Biol.">
        <title>Genomic insights into methanotrophy: the complete genome sequence of Methylococcus capsulatus (Bath).</title>
        <authorList>
            <person name="Ward N.L."/>
            <person name="Larsen O."/>
            <person name="Sakwa J."/>
            <person name="Bruseth L."/>
            <person name="Khouri H.M."/>
            <person name="Durkin A.S."/>
            <person name="Dimitrov G."/>
            <person name="Jiang L."/>
            <person name="Scanlan D."/>
            <person name="Kang K.H."/>
            <person name="Lewis M.R."/>
            <person name="Nelson K.E."/>
            <person name="Methe B.A."/>
            <person name="Wu M."/>
            <person name="Heidelberg J.F."/>
            <person name="Paulsen I.T."/>
            <person name="Fouts D.E."/>
            <person name="Ravel J."/>
            <person name="Tettelin H."/>
            <person name="Ren Q."/>
            <person name="Read T.D."/>
            <person name="DeBoy R.T."/>
            <person name="Seshadri R."/>
            <person name="Salzberg S.L."/>
            <person name="Jensen H.B."/>
            <person name="Birkeland N.K."/>
            <person name="Nelson W.C."/>
            <person name="Dodson R.J."/>
            <person name="Grindhaug S.H."/>
            <person name="Holt I.E."/>
            <person name="Eidhammer I."/>
            <person name="Jonasen I."/>
            <person name="Vanaken S."/>
            <person name="Utterback T.R."/>
            <person name="Feldblyum T.V."/>
            <person name="Fraser C.M."/>
            <person name="Lillehaug J.R."/>
            <person name="Eisen J.A."/>
        </authorList>
    </citation>
    <scope>NUCLEOTIDE SEQUENCE [LARGE SCALE GENOMIC DNA]</scope>
    <source>
        <strain evidence="7">ATCC 33009 / NCIMB 11132 / Bath</strain>
    </source>
</reference>
<accession>Q60A98</accession>
<dbReference type="Proteomes" id="UP000006821">
    <property type="component" value="Chromosome"/>
</dbReference>
<dbReference type="InterPro" id="IPR002139">
    <property type="entry name" value="Ribo/fructo_kinase"/>
</dbReference>
<dbReference type="PRINTS" id="PR00990">
    <property type="entry name" value="RIBOKINASE"/>
</dbReference>
<organism evidence="6 7">
    <name type="scientific">Methylococcus capsulatus (strain ATCC 33009 / NCIMB 11132 / Bath)</name>
    <dbReference type="NCBI Taxonomy" id="243233"/>
    <lineage>
        <taxon>Bacteria</taxon>
        <taxon>Pseudomonadati</taxon>
        <taxon>Pseudomonadota</taxon>
        <taxon>Gammaproteobacteria</taxon>
        <taxon>Methylococcales</taxon>
        <taxon>Methylococcaceae</taxon>
        <taxon>Methylococcus</taxon>
    </lineage>
</organism>
<dbReference type="InterPro" id="IPR002173">
    <property type="entry name" value="Carboh/pur_kinase_PfkB_CS"/>
</dbReference>
<evidence type="ECO:0000259" key="5">
    <source>
        <dbReference type="Pfam" id="PF00294"/>
    </source>
</evidence>
<dbReference type="PROSITE" id="PS00584">
    <property type="entry name" value="PFKB_KINASES_2"/>
    <property type="match status" value="1"/>
</dbReference>
<dbReference type="KEGG" id="mca:MCA0970"/>
<keyword evidence="2 4" id="KW-0808">Transferase</keyword>
<evidence type="ECO:0000256" key="3">
    <source>
        <dbReference type="ARBA" id="ARBA00022777"/>
    </source>
</evidence>
<dbReference type="HOGENOM" id="CLU_027634_2_2_6"/>
<dbReference type="AlphaFoldDB" id="Q60A98"/>
<dbReference type="EMBL" id="AE017282">
    <property type="protein sequence ID" value="AAU92717.1"/>
    <property type="molecule type" value="Genomic_DNA"/>
</dbReference>
<dbReference type="InterPro" id="IPR011611">
    <property type="entry name" value="PfkB_dom"/>
</dbReference>
<proteinExistence type="inferred from homology"/>
<comment type="similarity">
    <text evidence="1 4">Belongs to the carbohydrate kinase PfkB family.</text>
</comment>
<feature type="domain" description="Carbohydrate kinase PfkB" evidence="5">
    <location>
        <begin position="15"/>
        <end position="294"/>
    </location>
</feature>
<dbReference type="STRING" id="243233.MCA0970"/>
<protein>
    <submittedName>
        <fullName evidence="6">Carbohydrate kinase, PfkB family</fullName>
    </submittedName>
</protein>
<evidence type="ECO:0000256" key="4">
    <source>
        <dbReference type="RuleBase" id="RU003704"/>
    </source>
</evidence>
<dbReference type="GO" id="GO:0016301">
    <property type="term" value="F:kinase activity"/>
    <property type="evidence" value="ECO:0007669"/>
    <property type="project" value="UniProtKB-KW"/>
</dbReference>
<name>Q60A98_METCA</name>
<dbReference type="eggNOG" id="COG0524">
    <property type="taxonomic scope" value="Bacteria"/>
</dbReference>
<dbReference type="RefSeq" id="WP_010960275.1">
    <property type="nucleotide sequence ID" value="NC_002977.6"/>
</dbReference>
<dbReference type="InterPro" id="IPR029056">
    <property type="entry name" value="Ribokinase-like"/>
</dbReference>
<evidence type="ECO:0000313" key="7">
    <source>
        <dbReference type="Proteomes" id="UP000006821"/>
    </source>
</evidence>
<dbReference type="InterPro" id="IPR052562">
    <property type="entry name" value="Ketohexokinase-related"/>
</dbReference>
<sequence length="314" mass="33003">MGLHRLRQMTTRPLDVLCIGHASFDLVFSVPHHPAADEKIVADALLACGGGPAANAAVTVARLGRKAGFAGYLGMDLYGERHLEELRAAGIDTRAVVRGSSPTPLSVVLVKPDGRRALVNHKGDTRPLPPQAFVPPATPARCILFDGHEPDLSEPALAWARTHDAATVLDAGSLHGGSEWLMFRVGHLVASEKFAAQWLGKNDPERALAALAERSPCVVITLGEHGLIWRRGAESGRLPAFPVEAVDTTGAGDVFHGAYAAGLAAGMDWPEMLRYASAAGALCCTRLGARPGIPSGADVERLLAGYGSKPQVMG</sequence>
<evidence type="ECO:0000256" key="1">
    <source>
        <dbReference type="ARBA" id="ARBA00010688"/>
    </source>
</evidence>
<dbReference type="GeneID" id="88223267"/>
<dbReference type="PANTHER" id="PTHR42774">
    <property type="entry name" value="PHOSPHOTRANSFERASE SYSTEM TRANSPORT PROTEIN"/>
    <property type="match status" value="1"/>
</dbReference>
<keyword evidence="3 4" id="KW-0418">Kinase</keyword>
<dbReference type="PANTHER" id="PTHR42774:SF3">
    <property type="entry name" value="KETOHEXOKINASE"/>
    <property type="match status" value="1"/>
</dbReference>
<dbReference type="Gene3D" id="3.40.1190.20">
    <property type="match status" value="1"/>
</dbReference>
<dbReference type="SUPFAM" id="SSF53613">
    <property type="entry name" value="Ribokinase-like"/>
    <property type="match status" value="1"/>
</dbReference>